<dbReference type="AlphaFoldDB" id="B6HGS8"/>
<reference evidence="2 3" key="1">
    <citation type="journal article" date="2008" name="Nat. Biotechnol.">
        <title>Genome sequencing and analysis of the filamentous fungus Penicillium chrysogenum.</title>
        <authorList>
            <person name="van den Berg M.A."/>
            <person name="Albang R."/>
            <person name="Albermann K."/>
            <person name="Badger J.H."/>
            <person name="Daran J.-M."/>
            <person name="Driessen A.J.M."/>
            <person name="Garcia-Estrada C."/>
            <person name="Fedorova N.D."/>
            <person name="Harris D.M."/>
            <person name="Heijne W.H.M."/>
            <person name="Joardar V.S."/>
            <person name="Kiel J.A.K.W."/>
            <person name="Kovalchuk A."/>
            <person name="Martin J.F."/>
            <person name="Nierman W.C."/>
            <person name="Nijland J.G."/>
            <person name="Pronk J.T."/>
            <person name="Roubos J.A."/>
            <person name="van der Klei I.J."/>
            <person name="van Peij N.N.M.E."/>
            <person name="Veenhuis M."/>
            <person name="von Doehren H."/>
            <person name="Wagner C."/>
            <person name="Wortman J.R."/>
            <person name="Bovenberg R.A.L."/>
        </authorList>
    </citation>
    <scope>NUCLEOTIDE SEQUENCE [LARGE SCALE GENOMIC DNA]</scope>
    <source>
        <strain evidence="3">ATCC 28089 / DSM 1075 / NRRL 1951 / Wisconsin 54-1255</strain>
    </source>
</reference>
<evidence type="ECO:0000256" key="1">
    <source>
        <dbReference type="SAM" id="MobiDB-lite"/>
    </source>
</evidence>
<sequence>MQYPTPVPVFVQTSHPPPPTFLARPRPKFCILRPGGFWTPLIPLDELPSWLEICNWAPDMYMGMYPASMTFMPREGEYDVVCHHCSHGVDSLHQSVSEREASSVTASNAASSKDCHEQHASPNAQHHDTVSLPAVLHRDSPNHFLEQPPFSAILQTPFVGMCVVDVNSQYPDIAPDQAGPKRRMSLENSIPPQVFGAVGVGSPPLSVANSANARRPDTPYPHAHGPGSFAKPQRVASLQNESVASMKSGSVASTRSLTVAAIEQMKRMRRRRLSRGSSLHASISVPEAKSLSQVSDSKISKVSKVSKNSKISKLSRISRVSGVSKISSIRVISKHSPKVVLRRRRAEERKARKSAQAVTSMEKPEQVNSATKRRDRRERMMQRRRQSDRGKQPYANMMRIPNWSPDRCLSFILFMLGLAMSSVIPDCPFLRLVILLFSADVRLVIVSR</sequence>
<feature type="compositionally biased region" description="Low complexity" evidence="1">
    <location>
        <begin position="103"/>
        <end position="112"/>
    </location>
</feature>
<evidence type="ECO:0000313" key="3">
    <source>
        <dbReference type="Proteomes" id="UP000000724"/>
    </source>
</evidence>
<dbReference type="EMBL" id="AM920435">
    <property type="protein sequence ID" value="CAP85694.1"/>
    <property type="molecule type" value="Genomic_DNA"/>
</dbReference>
<dbReference type="VEuPathDB" id="FungiDB:PCH_Pc20g03650"/>
<dbReference type="BioCyc" id="PCHR:PC20G03650-MONOMER"/>
<protein>
    <submittedName>
        <fullName evidence="2">Pc20g03650 protein</fullName>
    </submittedName>
</protein>
<feature type="compositionally biased region" description="Basic and acidic residues" evidence="1">
    <location>
        <begin position="377"/>
        <end position="391"/>
    </location>
</feature>
<dbReference type="OrthoDB" id="4185910at2759"/>
<feature type="region of interest" description="Disordered" evidence="1">
    <location>
        <begin position="209"/>
        <end position="230"/>
    </location>
</feature>
<keyword evidence="3" id="KW-1185">Reference proteome</keyword>
<feature type="region of interest" description="Disordered" evidence="1">
    <location>
        <begin position="340"/>
        <end position="397"/>
    </location>
</feature>
<feature type="compositionally biased region" description="Basic and acidic residues" evidence="1">
    <location>
        <begin position="113"/>
        <end position="127"/>
    </location>
</feature>
<organism evidence="2 3">
    <name type="scientific">Penicillium rubens (strain ATCC 28089 / DSM 1075 / NRRL 1951 / Wisconsin 54-1255)</name>
    <name type="common">Penicillium chrysogenum</name>
    <dbReference type="NCBI Taxonomy" id="500485"/>
    <lineage>
        <taxon>Eukaryota</taxon>
        <taxon>Fungi</taxon>
        <taxon>Dikarya</taxon>
        <taxon>Ascomycota</taxon>
        <taxon>Pezizomycotina</taxon>
        <taxon>Eurotiomycetes</taxon>
        <taxon>Eurotiomycetidae</taxon>
        <taxon>Eurotiales</taxon>
        <taxon>Aspergillaceae</taxon>
        <taxon>Penicillium</taxon>
        <taxon>Penicillium chrysogenum species complex</taxon>
    </lineage>
</organism>
<dbReference type="OMA" id="YMGMYPA"/>
<name>B6HGS8_PENRW</name>
<gene>
    <name evidence="2" type="ORF">Pc20g03650</name>
    <name evidence="2" type="ORF">PCH_Pc20g03650</name>
</gene>
<feature type="region of interest" description="Disordered" evidence="1">
    <location>
        <begin position="103"/>
        <end position="127"/>
    </location>
</feature>
<evidence type="ECO:0000313" key="2">
    <source>
        <dbReference type="EMBL" id="CAP85694.1"/>
    </source>
</evidence>
<proteinExistence type="predicted"/>
<dbReference type="Proteomes" id="UP000000724">
    <property type="component" value="Contig Pc00c20"/>
</dbReference>
<accession>B6HGS8</accession>
<dbReference type="HOGENOM" id="CLU_692801_0_0_1"/>
<dbReference type="eggNOG" id="ENOG502RNWX">
    <property type="taxonomic scope" value="Eukaryota"/>
</dbReference>